<evidence type="ECO:0000313" key="2">
    <source>
        <dbReference type="Proteomes" id="UP000246994"/>
    </source>
</evidence>
<sequence length="75" mass="8971">MKVRFKSKEDRSEFMQRGPANRMIATLIGMNWWLAENRLNDGTIELVTPQKECIEIDGYYALIFMNERKYFHIIV</sequence>
<dbReference type="GeneID" id="65113423"/>
<proteinExistence type="predicted"/>
<organism evidence="1 2">
    <name type="scientific">Aeromonas phage 60AhydR15PP</name>
    <dbReference type="NCBI Taxonomy" id="2163979"/>
    <lineage>
        <taxon>Viruses</taxon>
        <taxon>Duplodnaviria</taxon>
        <taxon>Heunggongvirae</taxon>
        <taxon>Uroviricota</taxon>
        <taxon>Caudoviricetes</taxon>
        <taxon>Pantevenvirales</taxon>
        <taxon>Straboviridae</taxon>
        <taxon>Tulanevirus</taxon>
        <taxon>Tulanevirus 60ahydrpp</taxon>
    </lineage>
</organism>
<keyword evidence="2" id="KW-1185">Reference proteome</keyword>
<dbReference type="Proteomes" id="UP000246994">
    <property type="component" value="Segment"/>
</dbReference>
<reference evidence="1 2" key="1">
    <citation type="submission" date="2018-04" db="EMBL/GenBank/DDBJ databases">
        <title>Complete genome sequences of new Aeromonas and Pseudomonas phages promising in phage therapy dedicated to aquaculture.</title>
        <authorList>
            <person name="Kolsut J."/>
            <person name="Wojcik E."/>
            <person name="Wojtasik A."/>
            <person name="Dastych J."/>
        </authorList>
    </citation>
    <scope>NUCLEOTIDE SEQUENCE [LARGE SCALE GENOMIC DNA]</scope>
</reference>
<dbReference type="EMBL" id="MH179477">
    <property type="protein sequence ID" value="AWH15582.1"/>
    <property type="molecule type" value="Genomic_DNA"/>
</dbReference>
<protein>
    <submittedName>
        <fullName evidence="1">Uncharacterized protein</fullName>
    </submittedName>
</protein>
<name>A0A2S1PG83_9CAUD</name>
<accession>A0A2S1PG83</accession>
<dbReference type="RefSeq" id="YP_010095786.1">
    <property type="nucleotide sequence ID" value="NC_055747.1"/>
</dbReference>
<evidence type="ECO:0000313" key="1">
    <source>
        <dbReference type="EMBL" id="AWH15582.1"/>
    </source>
</evidence>
<dbReference type="KEGG" id="vg:65113423"/>